<dbReference type="AlphaFoldDB" id="A0A0L0QQ84"/>
<evidence type="ECO:0000313" key="1">
    <source>
        <dbReference type="EMBL" id="KNE20711.1"/>
    </source>
</evidence>
<dbReference type="PATRIC" id="fig|1473.5.peg.2862"/>
<protein>
    <submittedName>
        <fullName evidence="1">Uncharacterized protein</fullName>
    </submittedName>
</protein>
<comment type="caution">
    <text evidence="1">The sequence shown here is derived from an EMBL/GenBank/DDBJ whole genome shotgun (WGS) entry which is preliminary data.</text>
</comment>
<keyword evidence="2" id="KW-1185">Reference proteome</keyword>
<name>A0A0L0QQ84_VIRPA</name>
<sequence length="103" mass="12301">MKNYISQIRELGNNGKLRIDRYQARQLADQKFHQELMDGLMRNSTKNALHSEVILSELLKFASSRFIPFATTVINYLQRYFRFKTMIIVTSRYKRLLQQVEIN</sequence>
<organism evidence="1 2">
    <name type="scientific">Virgibacillus pantothenticus</name>
    <dbReference type="NCBI Taxonomy" id="1473"/>
    <lineage>
        <taxon>Bacteria</taxon>
        <taxon>Bacillati</taxon>
        <taxon>Bacillota</taxon>
        <taxon>Bacilli</taxon>
        <taxon>Bacillales</taxon>
        <taxon>Bacillaceae</taxon>
        <taxon>Virgibacillus</taxon>
    </lineage>
</organism>
<gene>
    <name evidence="1" type="ORF">AFK71_20495</name>
</gene>
<dbReference type="Proteomes" id="UP000036780">
    <property type="component" value="Unassembled WGS sequence"/>
</dbReference>
<evidence type="ECO:0000313" key="2">
    <source>
        <dbReference type="Proteomes" id="UP000036780"/>
    </source>
</evidence>
<accession>A0A0L0QQ84</accession>
<reference evidence="2" key="1">
    <citation type="submission" date="2015-07" db="EMBL/GenBank/DDBJ databases">
        <title>Fjat-10053 dsm26.</title>
        <authorList>
            <person name="Liu B."/>
            <person name="Wang J."/>
            <person name="Zhu Y."/>
            <person name="Liu G."/>
            <person name="Chen Q."/>
            <person name="Chen Z."/>
            <person name="Lan J."/>
            <person name="Che J."/>
            <person name="Ge C."/>
            <person name="Shi H."/>
            <person name="Pan Z."/>
            <person name="Liu X."/>
        </authorList>
    </citation>
    <scope>NUCLEOTIDE SEQUENCE [LARGE SCALE GENOMIC DNA]</scope>
    <source>
        <strain evidence="2">DSM 26</strain>
    </source>
</reference>
<dbReference type="EMBL" id="LGTO01000007">
    <property type="protein sequence ID" value="KNE20711.1"/>
    <property type="molecule type" value="Genomic_DNA"/>
</dbReference>
<proteinExistence type="predicted"/>